<keyword evidence="5" id="KW-1185">Reference proteome</keyword>
<dbReference type="CDD" id="cd06170">
    <property type="entry name" value="LuxR_C_like"/>
    <property type="match status" value="1"/>
</dbReference>
<feature type="domain" description="HTH luxR-type" evidence="3">
    <location>
        <begin position="427"/>
        <end position="492"/>
    </location>
</feature>
<dbReference type="PROSITE" id="PS00622">
    <property type="entry name" value="HTH_LUXR_1"/>
    <property type="match status" value="1"/>
</dbReference>
<organism evidence="4 5">
    <name type="scientific">Catellatospora citrea</name>
    <dbReference type="NCBI Taxonomy" id="53366"/>
    <lineage>
        <taxon>Bacteria</taxon>
        <taxon>Bacillati</taxon>
        <taxon>Actinomycetota</taxon>
        <taxon>Actinomycetes</taxon>
        <taxon>Micromonosporales</taxon>
        <taxon>Micromonosporaceae</taxon>
        <taxon>Catellatospora</taxon>
    </lineage>
</organism>
<protein>
    <recommendedName>
        <fullName evidence="3">HTH luxR-type domain-containing protein</fullName>
    </recommendedName>
</protein>
<evidence type="ECO:0000256" key="2">
    <source>
        <dbReference type="SAM" id="MobiDB-lite"/>
    </source>
</evidence>
<gene>
    <name evidence="4" type="ORF">Cci01nite_00040</name>
</gene>
<name>A0A8J3NY33_9ACTN</name>
<dbReference type="GO" id="GO:0006355">
    <property type="term" value="P:regulation of DNA-templated transcription"/>
    <property type="evidence" value="ECO:0007669"/>
    <property type="project" value="InterPro"/>
</dbReference>
<keyword evidence="1" id="KW-0238">DNA-binding</keyword>
<dbReference type="InterPro" id="IPR039420">
    <property type="entry name" value="WalR-like"/>
</dbReference>
<dbReference type="EMBL" id="BONH01000001">
    <property type="protein sequence ID" value="GIF94910.1"/>
    <property type="molecule type" value="Genomic_DNA"/>
</dbReference>
<dbReference type="SMART" id="SM00421">
    <property type="entry name" value="HTH_LUXR"/>
    <property type="match status" value="1"/>
</dbReference>
<dbReference type="Gene3D" id="1.10.10.10">
    <property type="entry name" value="Winged helix-like DNA-binding domain superfamily/Winged helix DNA-binding domain"/>
    <property type="match status" value="1"/>
</dbReference>
<evidence type="ECO:0000313" key="4">
    <source>
        <dbReference type="EMBL" id="GIF94910.1"/>
    </source>
</evidence>
<dbReference type="SUPFAM" id="SSF46894">
    <property type="entry name" value="C-terminal effector domain of the bipartite response regulators"/>
    <property type="match status" value="1"/>
</dbReference>
<dbReference type="InterPro" id="IPR000792">
    <property type="entry name" value="Tscrpt_reg_LuxR_C"/>
</dbReference>
<feature type="compositionally biased region" description="Basic and acidic residues" evidence="2">
    <location>
        <begin position="421"/>
        <end position="430"/>
    </location>
</feature>
<dbReference type="PANTHER" id="PTHR43214">
    <property type="entry name" value="TWO-COMPONENT RESPONSE REGULATOR"/>
    <property type="match status" value="1"/>
</dbReference>
<dbReference type="PROSITE" id="PS50043">
    <property type="entry name" value="HTH_LUXR_2"/>
    <property type="match status" value="1"/>
</dbReference>
<reference evidence="4 5" key="1">
    <citation type="submission" date="2021-01" db="EMBL/GenBank/DDBJ databases">
        <title>Whole genome shotgun sequence of Catellatospora citrea NBRC 14495.</title>
        <authorList>
            <person name="Komaki H."/>
            <person name="Tamura T."/>
        </authorList>
    </citation>
    <scope>NUCLEOTIDE SEQUENCE [LARGE SCALE GENOMIC DNA]</scope>
    <source>
        <strain evidence="4 5">NBRC 14495</strain>
    </source>
</reference>
<proteinExistence type="predicted"/>
<dbReference type="Proteomes" id="UP000659904">
    <property type="component" value="Unassembled WGS sequence"/>
</dbReference>
<comment type="caution">
    <text evidence="4">The sequence shown here is derived from an EMBL/GenBank/DDBJ whole genome shotgun (WGS) entry which is preliminary data.</text>
</comment>
<sequence length="495" mass="52767">MRVFSDVETDLLLAAARRATEPVAAARLVAEAFFHVSRTADPAAMSPLADRLSALRSDPARPQTEVLFHTVAGAVGVRTRKPHATRHLETALRLLETHRLHADPLYLECAMFCTLTLMRPEEIRPRYAHLVAQADTAPARRARLVAMLGLADAWSGDLLRGRLGLHEARQLARAAQRLDIEAEVTSWLVKIEAMCGDLAASAACLTQSRDLAARSGSRWVAAHIAECAATLHLASGDTEAWLGMVEFLVGTMVGVNSGLIFEHRWELATHYALHGRADAAAELLSGLPDPPLGWPGAPALPAWRGWINQPADPAAMARFETSLTGLNRAVERLSRPRMAWLLGAQHARLGRRADATRLLEAACTGYAAIGAAGLLAQVMADLQRIGGPGGPGVGNRADATPRSDASRPSVPAPRSGGPRSADPDPAGRPDAQRLTEAEVRVAQAVAGGLSNREVAAMLGVSAKTVEFHLGNIFRKLGVRNRTELASATSVLRLGA</sequence>
<dbReference type="AlphaFoldDB" id="A0A8J3NY33"/>
<feature type="region of interest" description="Disordered" evidence="2">
    <location>
        <begin position="387"/>
        <end position="430"/>
    </location>
</feature>
<dbReference type="PRINTS" id="PR00038">
    <property type="entry name" value="HTHLUXR"/>
</dbReference>
<dbReference type="GO" id="GO:0003677">
    <property type="term" value="F:DNA binding"/>
    <property type="evidence" value="ECO:0007669"/>
    <property type="project" value="UniProtKB-KW"/>
</dbReference>
<evidence type="ECO:0000313" key="5">
    <source>
        <dbReference type="Proteomes" id="UP000659904"/>
    </source>
</evidence>
<accession>A0A8J3NY33</accession>
<evidence type="ECO:0000256" key="1">
    <source>
        <dbReference type="ARBA" id="ARBA00023125"/>
    </source>
</evidence>
<dbReference type="InterPro" id="IPR016032">
    <property type="entry name" value="Sig_transdc_resp-reg_C-effctor"/>
</dbReference>
<dbReference type="InterPro" id="IPR036388">
    <property type="entry name" value="WH-like_DNA-bd_sf"/>
</dbReference>
<dbReference type="Pfam" id="PF00196">
    <property type="entry name" value="GerE"/>
    <property type="match status" value="1"/>
</dbReference>
<evidence type="ECO:0000259" key="3">
    <source>
        <dbReference type="PROSITE" id="PS50043"/>
    </source>
</evidence>